<gene>
    <name evidence="2" type="ORF">CFC21_009324</name>
</gene>
<protein>
    <submittedName>
        <fullName evidence="2">Uncharacterized protein</fullName>
    </submittedName>
</protein>
<evidence type="ECO:0000256" key="1">
    <source>
        <dbReference type="SAM" id="MobiDB-lite"/>
    </source>
</evidence>
<reference evidence="2" key="1">
    <citation type="journal article" date="2017" name="Gigascience">
        <title>The first near-complete assembly of the hexaploid bread wheat genome, Triticum aestivum.</title>
        <authorList>
            <person name="Zimin A.V."/>
            <person name="Puiu D."/>
            <person name="Hall R."/>
            <person name="Kingan S."/>
            <person name="Clavijo B.J."/>
            <person name="Salzberg S.L."/>
        </authorList>
    </citation>
    <scope>NUCLEOTIDE SEQUENCE</scope>
    <source>
        <tissue evidence="2">Leaf</tissue>
    </source>
</reference>
<name>A0A9R1DI15_WHEAT</name>
<dbReference type="OrthoDB" id="434619at2759"/>
<feature type="non-terminal residue" evidence="2">
    <location>
        <position position="99"/>
    </location>
</feature>
<dbReference type="AlphaFoldDB" id="A0A9R1DI15"/>
<proteinExistence type="predicted"/>
<organism evidence="2">
    <name type="scientific">Triticum aestivum</name>
    <name type="common">Wheat</name>
    <dbReference type="NCBI Taxonomy" id="4565"/>
    <lineage>
        <taxon>Eukaryota</taxon>
        <taxon>Viridiplantae</taxon>
        <taxon>Streptophyta</taxon>
        <taxon>Embryophyta</taxon>
        <taxon>Tracheophyta</taxon>
        <taxon>Spermatophyta</taxon>
        <taxon>Magnoliopsida</taxon>
        <taxon>Liliopsida</taxon>
        <taxon>Poales</taxon>
        <taxon>Poaceae</taxon>
        <taxon>BOP clade</taxon>
        <taxon>Pooideae</taxon>
        <taxon>Triticodae</taxon>
        <taxon>Triticeae</taxon>
        <taxon>Triticinae</taxon>
        <taxon>Triticum</taxon>
    </lineage>
</organism>
<feature type="non-terminal residue" evidence="2">
    <location>
        <position position="1"/>
    </location>
</feature>
<accession>A0A9R1DI15</accession>
<feature type="region of interest" description="Disordered" evidence="1">
    <location>
        <begin position="44"/>
        <end position="99"/>
    </location>
</feature>
<evidence type="ECO:0000313" key="2">
    <source>
        <dbReference type="EMBL" id="KAF6992318.1"/>
    </source>
</evidence>
<dbReference type="EMBL" id="CM022212">
    <property type="protein sequence ID" value="KAF6992318.1"/>
    <property type="molecule type" value="Genomic_DNA"/>
</dbReference>
<comment type="caution">
    <text evidence="2">The sequence shown here is derived from an EMBL/GenBank/DDBJ whole genome shotgun (WGS) entry which is preliminary data.</text>
</comment>
<reference evidence="2" key="2">
    <citation type="submission" date="2020-03" db="EMBL/GenBank/DDBJ databases">
        <title>The second near-complete assembly of the hexaploid bread wheat (Triticum aestivum) genome.</title>
        <authorList>
            <person name="Zimin A.V."/>
            <person name="Puiu D."/>
            <person name="Shumante A."/>
            <person name="Alonge M."/>
            <person name="Salzberg S.L."/>
        </authorList>
    </citation>
    <scope>NUCLEOTIDE SEQUENCE</scope>
    <source>
        <tissue evidence="2">Leaf</tissue>
    </source>
</reference>
<sequence length="99" mass="10840">PLSTPVNLGVSIVPERKVFVVERLGMYHKSLSSGIHFLVPGHRPHRLRPLARGGGHPNPGQPCHHKGWHLDPDRRSAPCQDEDDASSESPRQLGGNDCS</sequence>
<dbReference type="Proteomes" id="UP000815260">
    <property type="component" value="Chromosome 1B"/>
</dbReference>